<sequence length="269" mass="30405">MRRFIPLFIGLLLAVDAFPGYNPESFPDSDTQPALCSQSKRSLLCDPNRLLLPADNNTENYDKINDKLGQLRYNTTCTCGATDTNLGVCGQIGTWGFTASIAVVDRMILGENQHDRDSVMSAIEEFATRLRRRFPRGNCDDDIFIVLSVNDLAVWTSVGKVAERYLTNELVNTVTIRAESYFKRSKWTDGLSYMLDSYTKILNGQRIEPLDVDEWVWPIPKWAVIVLGVVVGLLLLAVVGLIIYCIARCFCCKDRRGNYSTVNRNQYHL</sequence>
<dbReference type="Pfam" id="PF17175">
    <property type="entry name" value="MOLO1"/>
    <property type="match status" value="1"/>
</dbReference>
<evidence type="ECO:0000256" key="1">
    <source>
        <dbReference type="SAM" id="Phobius"/>
    </source>
</evidence>
<dbReference type="EMBL" id="CATQJA010002664">
    <property type="protein sequence ID" value="CAJ0582574.1"/>
    <property type="molecule type" value="Genomic_DNA"/>
</dbReference>
<dbReference type="PANTHER" id="PTHR33748:SF5">
    <property type="entry name" value="GROUND-LIKE DOMAIN-CONTAINING PROTEIN"/>
    <property type="match status" value="1"/>
</dbReference>
<dbReference type="PANTHER" id="PTHR33748">
    <property type="entry name" value="PROTEIN CBG04600"/>
    <property type="match status" value="1"/>
</dbReference>
<organism evidence="4 5">
    <name type="scientific">Mesorhabditis spiculigera</name>
    <dbReference type="NCBI Taxonomy" id="96644"/>
    <lineage>
        <taxon>Eukaryota</taxon>
        <taxon>Metazoa</taxon>
        <taxon>Ecdysozoa</taxon>
        <taxon>Nematoda</taxon>
        <taxon>Chromadorea</taxon>
        <taxon>Rhabditida</taxon>
        <taxon>Rhabditina</taxon>
        <taxon>Rhabditomorpha</taxon>
        <taxon>Rhabditoidea</taxon>
        <taxon>Rhabditidae</taxon>
        <taxon>Mesorhabditinae</taxon>
        <taxon>Mesorhabditis</taxon>
    </lineage>
</organism>
<feature type="non-terminal residue" evidence="4">
    <location>
        <position position="1"/>
    </location>
</feature>
<keyword evidence="5" id="KW-1185">Reference proteome</keyword>
<feature type="signal peptide" evidence="2">
    <location>
        <begin position="1"/>
        <end position="17"/>
    </location>
</feature>
<keyword evidence="2" id="KW-0732">Signal</keyword>
<keyword evidence="1" id="KW-0472">Membrane</keyword>
<accession>A0AA36G945</accession>
<evidence type="ECO:0000313" key="5">
    <source>
        <dbReference type="Proteomes" id="UP001177023"/>
    </source>
</evidence>
<feature type="chain" id="PRO_5041588926" evidence="2">
    <location>
        <begin position="18"/>
        <end position="269"/>
    </location>
</feature>
<protein>
    <submittedName>
        <fullName evidence="4">Uncharacterized protein</fullName>
    </submittedName>
</protein>
<dbReference type="InterPro" id="IPR033438">
    <property type="entry name" value="MOLO1"/>
</dbReference>
<dbReference type="Proteomes" id="UP001177023">
    <property type="component" value="Unassembled WGS sequence"/>
</dbReference>
<evidence type="ECO:0000313" key="4">
    <source>
        <dbReference type="EMBL" id="CAJ0582574.1"/>
    </source>
</evidence>
<keyword evidence="1" id="KW-1133">Transmembrane helix</keyword>
<dbReference type="Gene3D" id="3.10.310.50">
    <property type="match status" value="1"/>
</dbReference>
<gene>
    <name evidence="4" type="ORF">MSPICULIGERA_LOCUS20704</name>
    <name evidence="3" type="ORF">MSPICULIGERA_LOCUS6337</name>
</gene>
<feature type="transmembrane region" description="Helical" evidence="1">
    <location>
        <begin position="222"/>
        <end position="247"/>
    </location>
</feature>
<dbReference type="GO" id="GO:0005892">
    <property type="term" value="C:acetylcholine-gated channel complex"/>
    <property type="evidence" value="ECO:0007669"/>
    <property type="project" value="InterPro"/>
</dbReference>
<evidence type="ECO:0000256" key="2">
    <source>
        <dbReference type="SAM" id="SignalP"/>
    </source>
</evidence>
<dbReference type="AlphaFoldDB" id="A0AA36G945"/>
<evidence type="ECO:0000313" key="3">
    <source>
        <dbReference type="EMBL" id="CAJ0567800.1"/>
    </source>
</evidence>
<comment type="caution">
    <text evidence="4">The sequence shown here is derived from an EMBL/GenBank/DDBJ whole genome shotgun (WGS) entry which is preliminary data.</text>
</comment>
<keyword evidence="1" id="KW-0812">Transmembrane</keyword>
<proteinExistence type="predicted"/>
<dbReference type="EMBL" id="CATQJA010001571">
    <property type="protein sequence ID" value="CAJ0567800.1"/>
    <property type="molecule type" value="Genomic_DNA"/>
</dbReference>
<name>A0AA36G945_9BILA</name>
<reference evidence="4" key="1">
    <citation type="submission" date="2023-06" db="EMBL/GenBank/DDBJ databases">
        <authorList>
            <person name="Delattre M."/>
        </authorList>
    </citation>
    <scope>NUCLEOTIDE SEQUENCE</scope>
    <source>
        <strain evidence="4">AF72</strain>
    </source>
</reference>